<feature type="domain" description="Thioredoxin" evidence="1">
    <location>
        <begin position="1"/>
        <end position="137"/>
    </location>
</feature>
<dbReference type="InterPro" id="IPR036249">
    <property type="entry name" value="Thioredoxin-like_sf"/>
</dbReference>
<name>W0DGR8_9AQUI</name>
<keyword evidence="3" id="KW-1185">Reference proteome</keyword>
<dbReference type="AlphaFoldDB" id="W0DGR8"/>
<accession>W0DGR8</accession>
<dbReference type="STRING" id="75906.THERU_05530"/>
<sequence>MAFTAPIPFLKPSFLNLKEDLEESTKAGKYLFIMFHQEGCPFCDKMRRVTFQDSQVQSYYTKHFNMVEIDIRGSLEVVDFDGKKTTERQFALKHGVRLTPVFMFLDKNGNVIAKVPGYIEPREFLLIGRWVVEEHYKRVNLVNFLRENKK</sequence>
<evidence type="ECO:0000313" key="3">
    <source>
        <dbReference type="Proteomes" id="UP000018914"/>
    </source>
</evidence>
<dbReference type="Gene3D" id="3.40.30.10">
    <property type="entry name" value="Glutaredoxin"/>
    <property type="match status" value="1"/>
</dbReference>
<dbReference type="Proteomes" id="UP000018914">
    <property type="component" value="Chromosome"/>
</dbReference>
<evidence type="ECO:0000313" key="2">
    <source>
        <dbReference type="EMBL" id="AHE96208.1"/>
    </source>
</evidence>
<dbReference type="HOGENOM" id="CLU_120998_1_0_0"/>
<dbReference type="eggNOG" id="COG2143">
    <property type="taxonomic scope" value="Bacteria"/>
</dbReference>
<reference evidence="2 3" key="1">
    <citation type="submission" date="2013-12" db="EMBL/GenBank/DDBJ databases">
        <authorList>
            <consortium name="DOE Joint Genome Institute"/>
            <person name="Eisen J."/>
            <person name="Huntemann M."/>
            <person name="Han J."/>
            <person name="Chen A."/>
            <person name="Kyrpides N."/>
            <person name="Mavromatis K."/>
            <person name="Markowitz V."/>
            <person name="Palaniappan K."/>
            <person name="Ivanova N."/>
            <person name="Schaumberg A."/>
            <person name="Pati A."/>
            <person name="Liolios K."/>
            <person name="Nordberg H.P."/>
            <person name="Cantor M.N."/>
            <person name="Hua S.X."/>
            <person name="Woyke T."/>
        </authorList>
    </citation>
    <scope>NUCLEOTIDE SEQUENCE [LARGE SCALE GENOMIC DNA]</scope>
    <source>
        <strain evidence="2 3">DSM 23557</strain>
    </source>
</reference>
<dbReference type="CDD" id="cd02951">
    <property type="entry name" value="SoxW"/>
    <property type="match status" value="1"/>
</dbReference>
<dbReference type="PROSITE" id="PS51352">
    <property type="entry name" value="THIOREDOXIN_2"/>
    <property type="match status" value="1"/>
</dbReference>
<dbReference type="SUPFAM" id="SSF52833">
    <property type="entry name" value="Thioredoxin-like"/>
    <property type="match status" value="1"/>
</dbReference>
<dbReference type="KEGG" id="trd:THERU_05530"/>
<dbReference type="Pfam" id="PF13098">
    <property type="entry name" value="Thioredoxin_2"/>
    <property type="match status" value="1"/>
</dbReference>
<organism evidence="3">
    <name type="scientific">Thermocrinis ruber</name>
    <dbReference type="NCBI Taxonomy" id="75906"/>
    <lineage>
        <taxon>Bacteria</taxon>
        <taxon>Pseudomonadati</taxon>
        <taxon>Aquificota</taxon>
        <taxon>Aquificia</taxon>
        <taxon>Aquificales</taxon>
        <taxon>Aquificaceae</taxon>
        <taxon>Thermocrinis</taxon>
    </lineage>
</organism>
<proteinExistence type="predicted"/>
<dbReference type="EMBL" id="CP007028">
    <property type="protein sequence ID" value="AHE96208.1"/>
    <property type="molecule type" value="Genomic_DNA"/>
</dbReference>
<dbReference type="InterPro" id="IPR012336">
    <property type="entry name" value="Thioredoxin-like_fold"/>
</dbReference>
<dbReference type="InterPro" id="IPR041737">
    <property type="entry name" value="SoxW"/>
</dbReference>
<protein>
    <submittedName>
        <fullName evidence="2">Thioredoxin</fullName>
    </submittedName>
</protein>
<evidence type="ECO:0000259" key="1">
    <source>
        <dbReference type="PROSITE" id="PS51352"/>
    </source>
</evidence>
<dbReference type="InterPro" id="IPR013766">
    <property type="entry name" value="Thioredoxin_domain"/>
</dbReference>
<gene>
    <name evidence="2" type="ORF">THERU_05530</name>
</gene>